<dbReference type="PANTHER" id="PTHR42951:SF17">
    <property type="entry name" value="METALLO-BETA-LACTAMASE DOMAIN-CONTAINING PROTEIN"/>
    <property type="match status" value="1"/>
</dbReference>
<evidence type="ECO:0000313" key="2">
    <source>
        <dbReference type="EMBL" id="BDT76615.1"/>
    </source>
</evidence>
<dbReference type="EMBL" id="AP026973">
    <property type="protein sequence ID" value="BDT76615.1"/>
    <property type="molecule type" value="Genomic_DNA"/>
</dbReference>
<dbReference type="InterPro" id="IPR050855">
    <property type="entry name" value="NDM-1-like"/>
</dbReference>
<proteinExistence type="predicted"/>
<dbReference type="Gene3D" id="3.60.15.10">
    <property type="entry name" value="Ribonuclease Z/Hydroxyacylglutathione hydrolase-like"/>
    <property type="match status" value="1"/>
</dbReference>
<dbReference type="SUPFAM" id="SSF56281">
    <property type="entry name" value="Metallo-hydrolase/oxidoreductase"/>
    <property type="match status" value="1"/>
</dbReference>
<accession>A0A9C7F9U2</accession>
<feature type="domain" description="Metallo-beta-lactamase" evidence="1">
    <location>
        <begin position="20"/>
        <end position="206"/>
    </location>
</feature>
<reference evidence="2" key="1">
    <citation type="submission" date="2022-11" db="EMBL/GenBank/DDBJ databases">
        <title>Complete Genome Sequences of three Polynucleobacter sp. Subcluster PnecC Strains KF022, KF023, and KF032 Isolated from a Shallow Eutrophic Lake in Japan.</title>
        <authorList>
            <person name="Ogata Y."/>
            <person name="Watanabe K."/>
            <person name="Takemine S."/>
            <person name="Shindo C."/>
            <person name="Kurokawa R."/>
            <person name="Suda W."/>
        </authorList>
    </citation>
    <scope>NUCLEOTIDE SEQUENCE</scope>
    <source>
        <strain evidence="2">KF023</strain>
    </source>
</reference>
<dbReference type="Pfam" id="PF00753">
    <property type="entry name" value="Lactamase_B"/>
    <property type="match status" value="1"/>
</dbReference>
<dbReference type="Proteomes" id="UP001211097">
    <property type="component" value="Chromosome"/>
</dbReference>
<protein>
    <recommendedName>
        <fullName evidence="1">Metallo-beta-lactamase domain-containing protein</fullName>
    </recommendedName>
</protein>
<dbReference type="PANTHER" id="PTHR42951">
    <property type="entry name" value="METALLO-BETA-LACTAMASE DOMAIN-CONTAINING"/>
    <property type="match status" value="1"/>
</dbReference>
<dbReference type="AlphaFoldDB" id="A0A9C7F9U2"/>
<name>A0A9C7F9U2_9BURK</name>
<organism evidence="2">
    <name type="scientific">Polynucleobacter yangtzensis</name>
    <dbReference type="NCBI Taxonomy" id="1743159"/>
    <lineage>
        <taxon>Bacteria</taxon>
        <taxon>Pseudomonadati</taxon>
        <taxon>Pseudomonadota</taxon>
        <taxon>Betaproteobacteria</taxon>
        <taxon>Burkholderiales</taxon>
        <taxon>Burkholderiaceae</taxon>
        <taxon>Polynucleobacter</taxon>
    </lineage>
</organism>
<dbReference type="SMART" id="SM00849">
    <property type="entry name" value="Lactamase_B"/>
    <property type="match status" value="1"/>
</dbReference>
<dbReference type="RefSeq" id="WP_281743015.1">
    <property type="nucleotide sequence ID" value="NZ_AP026973.1"/>
</dbReference>
<dbReference type="CDD" id="cd06262">
    <property type="entry name" value="metallo-hydrolase-like_MBL-fold"/>
    <property type="match status" value="1"/>
</dbReference>
<gene>
    <name evidence="2" type="ORF">PKF023_04180</name>
</gene>
<dbReference type="InterPro" id="IPR036866">
    <property type="entry name" value="RibonucZ/Hydroxyglut_hydro"/>
</dbReference>
<dbReference type="InterPro" id="IPR001279">
    <property type="entry name" value="Metallo-B-lactamas"/>
</dbReference>
<sequence>MTAHLLPPGIEVFERGWLSANNIFHYGKDDVSLVDSGYCAHQKMTLDLVSGALKKHGLSALNKLVNTHLHSDHCGGNAALAEVFHCEVYIPAAEEAAVKNWDSALLSYDNLGQECPQFSHHHVLVPGEEIVLGRYLWKVLAAPGHDPHSIMLYQADHRILISADALWEEGFGVIFPELWGESGFEEVAQTLDLIEALPIDLVIPGHGAPFSDVAKSLATARSRLDYLASDPDRNARHGAKVLLKYRLLEWRSREMQQVNDWIANTPALISAAKLLNMSMDEFTQWLPRSLVKSGAAKLEGETLVDLA</sequence>
<evidence type="ECO:0000259" key="1">
    <source>
        <dbReference type="SMART" id="SM00849"/>
    </source>
</evidence>
<dbReference type="KEGG" id="pyt:PKF023_04180"/>